<protein>
    <recommendedName>
        <fullName evidence="5 6">Dephospho-CoA kinase</fullName>
        <ecNumber evidence="5 6">2.7.1.24</ecNumber>
    </recommendedName>
    <alternativeName>
        <fullName evidence="5">Dephosphocoenzyme A kinase</fullName>
    </alternativeName>
</protein>
<dbReference type="GO" id="GO:0015937">
    <property type="term" value="P:coenzyme A biosynthetic process"/>
    <property type="evidence" value="ECO:0007669"/>
    <property type="project" value="UniProtKB-UniRule"/>
</dbReference>
<evidence type="ECO:0000256" key="3">
    <source>
        <dbReference type="ARBA" id="ARBA00022840"/>
    </source>
</evidence>
<comment type="function">
    <text evidence="5">Catalyzes the phosphorylation of the 3'-hydroxyl group of dephosphocoenzyme A to form coenzyme A.</text>
</comment>
<evidence type="ECO:0000256" key="6">
    <source>
        <dbReference type="NCBIfam" id="TIGR00152"/>
    </source>
</evidence>
<dbReference type="PANTHER" id="PTHR10695">
    <property type="entry name" value="DEPHOSPHO-COA KINASE-RELATED"/>
    <property type="match status" value="1"/>
</dbReference>
<dbReference type="InterPro" id="IPR001977">
    <property type="entry name" value="Depp_CoAkinase"/>
</dbReference>
<evidence type="ECO:0000256" key="1">
    <source>
        <dbReference type="ARBA" id="ARBA00009018"/>
    </source>
</evidence>
<keyword evidence="5" id="KW-0808">Transferase</keyword>
<keyword evidence="5" id="KW-0963">Cytoplasm</keyword>
<dbReference type="GO" id="GO:0005737">
    <property type="term" value="C:cytoplasm"/>
    <property type="evidence" value="ECO:0007669"/>
    <property type="project" value="UniProtKB-SubCell"/>
</dbReference>
<dbReference type="AlphaFoldDB" id="A0A2V3U6M9"/>
<dbReference type="Pfam" id="PF01121">
    <property type="entry name" value="CoaE"/>
    <property type="match status" value="1"/>
</dbReference>
<dbReference type="HAMAP" id="MF_00376">
    <property type="entry name" value="Dephospho_CoA_kinase"/>
    <property type="match status" value="1"/>
</dbReference>
<proteinExistence type="inferred from homology"/>
<dbReference type="Proteomes" id="UP000248021">
    <property type="component" value="Unassembled WGS sequence"/>
</dbReference>
<keyword evidence="5 7" id="KW-0418">Kinase</keyword>
<dbReference type="InterPro" id="IPR027417">
    <property type="entry name" value="P-loop_NTPase"/>
</dbReference>
<dbReference type="NCBIfam" id="TIGR00152">
    <property type="entry name" value="dephospho-CoA kinase"/>
    <property type="match status" value="1"/>
</dbReference>
<gene>
    <name evidence="5" type="primary">coaE</name>
    <name evidence="7" type="ORF">C7450_105209</name>
</gene>
<keyword evidence="4 5" id="KW-0173">Coenzyme A biosynthesis</keyword>
<dbReference type="OrthoDB" id="9812943at2"/>
<dbReference type="GO" id="GO:0005524">
    <property type="term" value="F:ATP binding"/>
    <property type="evidence" value="ECO:0007669"/>
    <property type="project" value="UniProtKB-UniRule"/>
</dbReference>
<dbReference type="UniPathway" id="UPA00241">
    <property type="reaction ID" value="UER00356"/>
</dbReference>
<evidence type="ECO:0000256" key="5">
    <source>
        <dbReference type="HAMAP-Rule" id="MF_00376"/>
    </source>
</evidence>
<dbReference type="EC" id="2.7.1.24" evidence="5 6"/>
<comment type="catalytic activity">
    <reaction evidence="5">
        <text>3'-dephospho-CoA + ATP = ADP + CoA + H(+)</text>
        <dbReference type="Rhea" id="RHEA:18245"/>
        <dbReference type="ChEBI" id="CHEBI:15378"/>
        <dbReference type="ChEBI" id="CHEBI:30616"/>
        <dbReference type="ChEBI" id="CHEBI:57287"/>
        <dbReference type="ChEBI" id="CHEBI:57328"/>
        <dbReference type="ChEBI" id="CHEBI:456216"/>
        <dbReference type="EC" id="2.7.1.24"/>
    </reaction>
</comment>
<name>A0A2V3U6M9_9HYPH</name>
<evidence type="ECO:0000256" key="4">
    <source>
        <dbReference type="ARBA" id="ARBA00022993"/>
    </source>
</evidence>
<comment type="pathway">
    <text evidence="5">Cofactor biosynthesis; coenzyme A biosynthesis; CoA from (R)-pantothenate: step 5/5.</text>
</comment>
<feature type="binding site" evidence="5">
    <location>
        <begin position="12"/>
        <end position="17"/>
    </location>
    <ligand>
        <name>ATP</name>
        <dbReference type="ChEBI" id="CHEBI:30616"/>
    </ligand>
</feature>
<keyword evidence="8" id="KW-1185">Reference proteome</keyword>
<evidence type="ECO:0000256" key="2">
    <source>
        <dbReference type="ARBA" id="ARBA00022741"/>
    </source>
</evidence>
<keyword evidence="2 5" id="KW-0547">Nucleotide-binding</keyword>
<sequence>MTFILGLTGSIGMGKSTTAAIFRSRGVPVHDADEAVHRLYRGRAAPLVEAEFPGTTVDGVVDRAKLGAKVIGHPDRMAALERLIHPLVRADRDDLLARARAAGAPLVVFDVPLLYETGADKECDAVLVVTAAPEIQRERVLARPDMTPERFALIHVKQMPDAEKRRRADFIVDTGRGLADAEAQVDAIIASIAARTGETKD</sequence>
<evidence type="ECO:0000313" key="8">
    <source>
        <dbReference type="Proteomes" id="UP000248021"/>
    </source>
</evidence>
<reference evidence="7 8" key="1">
    <citation type="submission" date="2018-05" db="EMBL/GenBank/DDBJ databases">
        <title>Genomic Encyclopedia of Type Strains, Phase IV (KMG-IV): sequencing the most valuable type-strain genomes for metagenomic binning, comparative biology and taxonomic classification.</title>
        <authorList>
            <person name="Goeker M."/>
        </authorList>
    </citation>
    <scope>NUCLEOTIDE SEQUENCE [LARGE SCALE GENOMIC DNA]</scope>
    <source>
        <strain evidence="7 8">DSM 6462</strain>
    </source>
</reference>
<keyword evidence="3 5" id="KW-0067">ATP-binding</keyword>
<comment type="similarity">
    <text evidence="1 5">Belongs to the CoaE family.</text>
</comment>
<dbReference type="Gene3D" id="3.40.50.300">
    <property type="entry name" value="P-loop containing nucleotide triphosphate hydrolases"/>
    <property type="match status" value="1"/>
</dbReference>
<dbReference type="GO" id="GO:0004140">
    <property type="term" value="F:dephospho-CoA kinase activity"/>
    <property type="evidence" value="ECO:0007669"/>
    <property type="project" value="UniProtKB-UniRule"/>
</dbReference>
<evidence type="ECO:0000313" key="7">
    <source>
        <dbReference type="EMBL" id="PXW58861.1"/>
    </source>
</evidence>
<organism evidence="7 8">
    <name type="scientific">Chelatococcus asaccharovorans</name>
    <dbReference type="NCBI Taxonomy" id="28210"/>
    <lineage>
        <taxon>Bacteria</taxon>
        <taxon>Pseudomonadati</taxon>
        <taxon>Pseudomonadota</taxon>
        <taxon>Alphaproteobacteria</taxon>
        <taxon>Hyphomicrobiales</taxon>
        <taxon>Chelatococcaceae</taxon>
        <taxon>Chelatococcus</taxon>
    </lineage>
</organism>
<dbReference type="PANTHER" id="PTHR10695:SF46">
    <property type="entry name" value="BIFUNCTIONAL COENZYME A SYNTHASE-RELATED"/>
    <property type="match status" value="1"/>
</dbReference>
<comment type="subcellular location">
    <subcellularLocation>
        <location evidence="5">Cytoplasm</location>
    </subcellularLocation>
</comment>
<dbReference type="CDD" id="cd02022">
    <property type="entry name" value="DPCK"/>
    <property type="match status" value="1"/>
</dbReference>
<dbReference type="PROSITE" id="PS51219">
    <property type="entry name" value="DPCK"/>
    <property type="match status" value="1"/>
</dbReference>
<dbReference type="SUPFAM" id="SSF52540">
    <property type="entry name" value="P-loop containing nucleoside triphosphate hydrolases"/>
    <property type="match status" value="1"/>
</dbReference>
<accession>A0A2V3U6M9</accession>
<dbReference type="EMBL" id="QJJK01000005">
    <property type="protein sequence ID" value="PXW58861.1"/>
    <property type="molecule type" value="Genomic_DNA"/>
</dbReference>
<dbReference type="RefSeq" id="WP_110374927.1">
    <property type="nucleotide sequence ID" value="NZ_CAKNFM010000006.1"/>
</dbReference>
<comment type="caution">
    <text evidence="7">The sequence shown here is derived from an EMBL/GenBank/DDBJ whole genome shotgun (WGS) entry which is preliminary data.</text>
</comment>